<organism evidence="7 8">
    <name type="scientific">Clonostachys byssicola</name>
    <dbReference type="NCBI Taxonomy" id="160290"/>
    <lineage>
        <taxon>Eukaryota</taxon>
        <taxon>Fungi</taxon>
        <taxon>Dikarya</taxon>
        <taxon>Ascomycota</taxon>
        <taxon>Pezizomycotina</taxon>
        <taxon>Sordariomycetes</taxon>
        <taxon>Hypocreomycetidae</taxon>
        <taxon>Hypocreales</taxon>
        <taxon>Bionectriaceae</taxon>
        <taxon>Clonostachys</taxon>
    </lineage>
</organism>
<dbReference type="PANTHER" id="PTHR19317:SF0">
    <property type="entry name" value="PRENYLATED RAB ACCEPTOR PROTEIN 1"/>
    <property type="match status" value="1"/>
</dbReference>
<gene>
    <name evidence="7" type="ORF">CBYS24578_00000628</name>
</gene>
<feature type="transmembrane region" description="Helical" evidence="6">
    <location>
        <begin position="72"/>
        <end position="104"/>
    </location>
</feature>
<feature type="region of interest" description="Disordered" evidence="5">
    <location>
        <begin position="162"/>
        <end position="264"/>
    </location>
</feature>
<keyword evidence="3 6" id="KW-1133">Transmembrane helix</keyword>
<feature type="compositionally biased region" description="Basic residues" evidence="5">
    <location>
        <begin position="544"/>
        <end position="565"/>
    </location>
</feature>
<name>A0A9N9XVZ9_9HYPO</name>
<feature type="compositionally biased region" description="Acidic residues" evidence="5">
    <location>
        <begin position="251"/>
        <end position="264"/>
    </location>
</feature>
<dbReference type="AlphaFoldDB" id="A0A9N9XVZ9"/>
<feature type="transmembrane region" description="Helical" evidence="6">
    <location>
        <begin position="124"/>
        <end position="152"/>
    </location>
</feature>
<feature type="compositionally biased region" description="Basic and acidic residues" evidence="5">
    <location>
        <begin position="310"/>
        <end position="322"/>
    </location>
</feature>
<proteinExistence type="predicted"/>
<comment type="subcellular location">
    <subcellularLocation>
        <location evidence="1">Membrane</location>
        <topology evidence="1">Multi-pass membrane protein</topology>
    </subcellularLocation>
</comment>
<comment type="caution">
    <text evidence="7">The sequence shown here is derived from an EMBL/GenBank/DDBJ whole genome shotgun (WGS) entry which is preliminary data.</text>
</comment>
<keyword evidence="4 6" id="KW-0472">Membrane</keyword>
<evidence type="ECO:0008006" key="9">
    <source>
        <dbReference type="Google" id="ProtNLM"/>
    </source>
</evidence>
<evidence type="ECO:0000256" key="2">
    <source>
        <dbReference type="ARBA" id="ARBA00022692"/>
    </source>
</evidence>
<feature type="compositionally biased region" description="Low complexity" evidence="5">
    <location>
        <begin position="434"/>
        <end position="445"/>
    </location>
</feature>
<dbReference type="GO" id="GO:0005794">
    <property type="term" value="C:Golgi apparatus"/>
    <property type="evidence" value="ECO:0007669"/>
    <property type="project" value="TreeGrafter"/>
</dbReference>
<evidence type="ECO:0000256" key="4">
    <source>
        <dbReference type="ARBA" id="ARBA00023136"/>
    </source>
</evidence>
<evidence type="ECO:0000256" key="5">
    <source>
        <dbReference type="SAM" id="MobiDB-lite"/>
    </source>
</evidence>
<feature type="region of interest" description="Disordered" evidence="5">
    <location>
        <begin position="310"/>
        <end position="565"/>
    </location>
</feature>
<evidence type="ECO:0000313" key="7">
    <source>
        <dbReference type="EMBL" id="CAG9971695.1"/>
    </source>
</evidence>
<feature type="compositionally biased region" description="Polar residues" evidence="5">
    <location>
        <begin position="350"/>
        <end position="363"/>
    </location>
</feature>
<accession>A0A9N9XVZ9</accession>
<feature type="compositionally biased region" description="Low complexity" evidence="5">
    <location>
        <begin position="416"/>
        <end position="426"/>
    </location>
</feature>
<dbReference type="Pfam" id="PF03208">
    <property type="entry name" value="PRA1"/>
    <property type="match status" value="1"/>
</dbReference>
<dbReference type="GO" id="GO:0016020">
    <property type="term" value="C:membrane"/>
    <property type="evidence" value="ECO:0007669"/>
    <property type="project" value="UniProtKB-SubCell"/>
</dbReference>
<evidence type="ECO:0000256" key="1">
    <source>
        <dbReference type="ARBA" id="ARBA00004141"/>
    </source>
</evidence>
<dbReference type="OrthoDB" id="63113at2759"/>
<evidence type="ECO:0000256" key="6">
    <source>
        <dbReference type="SAM" id="Phobius"/>
    </source>
</evidence>
<evidence type="ECO:0000256" key="3">
    <source>
        <dbReference type="ARBA" id="ARBA00022989"/>
    </source>
</evidence>
<protein>
    <recommendedName>
        <fullName evidence="9">Prenylated Rab acceptor 1</fullName>
    </recommendedName>
</protein>
<dbReference type="InterPro" id="IPR004895">
    <property type="entry name" value="Prenylated_rab_accept_PRA1"/>
</dbReference>
<dbReference type="EMBL" id="CABFNO020001240">
    <property type="protein sequence ID" value="CAG9971695.1"/>
    <property type="molecule type" value="Genomic_DNA"/>
</dbReference>
<sequence length="565" mass="61843">MASISIPIDSITSRFNFAERLQGFNPSALSTKFGGLRPISEFLDFKRLAKPADFSDAQSRANYNLSHYSSNYLAVFIILSIYALITNLTLLFVIILVVAGRYLIGLLNGQDLVIGTFRATTSQLYTGLFVVAIPLGLFASPIGTALWLVGFFRGGGLGGRPRAPEFAPPWGRPSRRGRRRGDGDAAPFGSWNGETRVRELETDEEDEDNQGGLVLQRGTRFVSDPLQFTGTDLGDRNGALRRRMGHGGSGSEDDDSDSDGPDVDEMDLALMSSQEKEEFLYQSAMARIQRARERGSTDVNLSKLELDALERRREREAEEAERRARKKKRDQRVAIPLTQLDPVSKKRSGSKSQLSSRHQSATDLTDAGELRALPPVGHFPPPANSRARPRSGTASSQRPLTIGYDDQYEQSELPGSRQTSDSLSRSRSSKYYDDGAASSSSGSRSLDPFKFQTEGPRSSRSSGAAAASKRHTMPPESSYRTRSGRTRGAVKRTPSSGETSEEGNAASDESTDDYDSGARVKQSPPGRQEAIVVEDSPEPEPAKKKSPSPTKRKPVASRVRRGKKK</sequence>
<keyword evidence="2 6" id="KW-0812">Transmembrane</keyword>
<dbReference type="PANTHER" id="PTHR19317">
    <property type="entry name" value="PRENYLATED RAB ACCEPTOR 1-RELATED"/>
    <property type="match status" value="1"/>
</dbReference>
<dbReference type="Proteomes" id="UP000754883">
    <property type="component" value="Unassembled WGS sequence"/>
</dbReference>
<reference evidence="7" key="1">
    <citation type="submission" date="2021-10" db="EMBL/GenBank/DDBJ databases">
        <authorList>
            <person name="Piombo E."/>
        </authorList>
    </citation>
    <scope>NUCLEOTIDE SEQUENCE</scope>
</reference>
<keyword evidence="8" id="KW-1185">Reference proteome</keyword>
<feature type="compositionally biased region" description="Low complexity" evidence="5">
    <location>
        <begin position="458"/>
        <end position="467"/>
    </location>
</feature>
<evidence type="ECO:0000313" key="8">
    <source>
        <dbReference type="Proteomes" id="UP000754883"/>
    </source>
</evidence>